<reference evidence="6 7" key="1">
    <citation type="submission" date="2017-09" db="EMBL/GenBank/DDBJ databases">
        <title>Complete genome sequence of Verrucomicrobial strain HZ-65, isolated from freshwater.</title>
        <authorList>
            <person name="Choi A."/>
        </authorList>
    </citation>
    <scope>NUCLEOTIDE SEQUENCE [LARGE SCALE GENOMIC DNA]</scope>
    <source>
        <strain evidence="6 7">HZ-65</strain>
    </source>
</reference>
<dbReference type="GO" id="GO:0000271">
    <property type="term" value="P:polysaccharide biosynthetic process"/>
    <property type="evidence" value="ECO:0007669"/>
    <property type="project" value="TreeGrafter"/>
</dbReference>
<gene>
    <name evidence="6" type="ORF">CMV30_00520</name>
</gene>
<dbReference type="InterPro" id="IPR015421">
    <property type="entry name" value="PyrdxlP-dep_Trfase_major"/>
</dbReference>
<proteinExistence type="inferred from homology"/>
<dbReference type="OrthoDB" id="9810913at2"/>
<dbReference type="RefSeq" id="WP_096054214.1">
    <property type="nucleotide sequence ID" value="NZ_CP023344.1"/>
</dbReference>
<keyword evidence="1 4" id="KW-0663">Pyridoxal phosphate</keyword>
<dbReference type="PIRSF" id="PIRSF000390">
    <property type="entry name" value="PLP_StrS"/>
    <property type="match status" value="1"/>
</dbReference>
<dbReference type="GO" id="GO:0030170">
    <property type="term" value="F:pyridoxal phosphate binding"/>
    <property type="evidence" value="ECO:0007669"/>
    <property type="project" value="TreeGrafter"/>
</dbReference>
<dbReference type="PANTHER" id="PTHR30244">
    <property type="entry name" value="TRANSAMINASE"/>
    <property type="match status" value="1"/>
</dbReference>
<evidence type="ECO:0000313" key="7">
    <source>
        <dbReference type="Proteomes" id="UP000217265"/>
    </source>
</evidence>
<dbReference type="Pfam" id="PF01041">
    <property type="entry name" value="DegT_DnrJ_EryC1"/>
    <property type="match status" value="1"/>
</dbReference>
<dbReference type="InterPro" id="IPR000653">
    <property type="entry name" value="DegT/StrS_aminotransferase"/>
</dbReference>
<name>A0A290Q1R0_9BACT</name>
<evidence type="ECO:0000256" key="1">
    <source>
        <dbReference type="ARBA" id="ARBA00022898"/>
    </source>
</evidence>
<feature type="active site" description="Proton acceptor" evidence="3">
    <location>
        <position position="186"/>
    </location>
</feature>
<dbReference type="Proteomes" id="UP000217265">
    <property type="component" value="Chromosome"/>
</dbReference>
<comment type="similarity">
    <text evidence="2 5">Belongs to the DegT/DnrJ/EryC1 family.</text>
</comment>
<organism evidence="6 7">
    <name type="scientific">Nibricoccus aquaticus</name>
    <dbReference type="NCBI Taxonomy" id="2576891"/>
    <lineage>
        <taxon>Bacteria</taxon>
        <taxon>Pseudomonadati</taxon>
        <taxon>Verrucomicrobiota</taxon>
        <taxon>Opitutia</taxon>
        <taxon>Opitutales</taxon>
        <taxon>Opitutaceae</taxon>
        <taxon>Nibricoccus</taxon>
    </lineage>
</organism>
<feature type="modified residue" description="N6-(pyridoxal phosphate)lysine" evidence="4">
    <location>
        <position position="186"/>
    </location>
</feature>
<sequence>MKVPFLDLALQHKAIREQALAALTATYDATRFCLGKDVEDFEKAFATTLGYPKALALSSGTAPLHIGAMLAGFGPGDEVIVPPFTFISSAWGISYVGATPVFVDVEADTFNLDPVKLEAAITPKTKGIVVVHLFGQPARMDEIMAIAKNHGLFVIEDCAQAIGAKYKGTPVGSIGDVGTFSFYPTKNLGGCGEGGALVSKNDALFTKARHIRVHGSDRRYYHDIVGGNFRMDGFQGALLNVKLPHLAGWTARRQAIAKRYATEIKLADAILPLTDVSYGASVFHQFTIRHPRRDAVREHLAKAEIGTDLIYPVPLHQQACYAGLGYQAGSMPVSEKICATCVSLPIFPELTDEQVGHVIRTVNTF</sequence>
<dbReference type="GO" id="GO:0008483">
    <property type="term" value="F:transaminase activity"/>
    <property type="evidence" value="ECO:0007669"/>
    <property type="project" value="TreeGrafter"/>
</dbReference>
<accession>A0A290Q1R0</accession>
<dbReference type="InterPro" id="IPR015424">
    <property type="entry name" value="PyrdxlP-dep_Trfase"/>
</dbReference>
<dbReference type="KEGG" id="vbh:CMV30_00520"/>
<dbReference type="Gene3D" id="3.90.1150.10">
    <property type="entry name" value="Aspartate Aminotransferase, domain 1"/>
    <property type="match status" value="1"/>
</dbReference>
<evidence type="ECO:0000256" key="2">
    <source>
        <dbReference type="ARBA" id="ARBA00037999"/>
    </source>
</evidence>
<dbReference type="AlphaFoldDB" id="A0A290Q1R0"/>
<dbReference type="PANTHER" id="PTHR30244:SF36">
    <property type="entry name" value="3-OXO-GLUCOSE-6-PHOSPHATE:GLUTAMATE AMINOTRANSFERASE"/>
    <property type="match status" value="1"/>
</dbReference>
<dbReference type="SUPFAM" id="SSF53383">
    <property type="entry name" value="PLP-dependent transferases"/>
    <property type="match status" value="1"/>
</dbReference>
<evidence type="ECO:0000256" key="4">
    <source>
        <dbReference type="PIRSR" id="PIRSR000390-2"/>
    </source>
</evidence>
<protein>
    <submittedName>
        <fullName evidence="6">Erythromycin biosynthesis sensory transduction protein eryC1</fullName>
    </submittedName>
</protein>
<dbReference type="Gene3D" id="3.40.640.10">
    <property type="entry name" value="Type I PLP-dependent aspartate aminotransferase-like (Major domain)"/>
    <property type="match status" value="1"/>
</dbReference>
<evidence type="ECO:0000256" key="3">
    <source>
        <dbReference type="PIRSR" id="PIRSR000390-1"/>
    </source>
</evidence>
<dbReference type="InterPro" id="IPR015422">
    <property type="entry name" value="PyrdxlP-dep_Trfase_small"/>
</dbReference>
<dbReference type="EMBL" id="CP023344">
    <property type="protein sequence ID" value="ATC62579.1"/>
    <property type="molecule type" value="Genomic_DNA"/>
</dbReference>
<evidence type="ECO:0000313" key="6">
    <source>
        <dbReference type="EMBL" id="ATC62579.1"/>
    </source>
</evidence>
<dbReference type="CDD" id="cd00616">
    <property type="entry name" value="AHBA_syn"/>
    <property type="match status" value="1"/>
</dbReference>
<evidence type="ECO:0000256" key="5">
    <source>
        <dbReference type="RuleBase" id="RU004508"/>
    </source>
</evidence>
<keyword evidence="7" id="KW-1185">Reference proteome</keyword>